<reference evidence="1 3" key="1">
    <citation type="submission" date="2022-05" db="EMBL/GenBank/DDBJ databases">
        <authorList>
            <consortium name="Genoscope - CEA"/>
            <person name="William W."/>
        </authorList>
    </citation>
    <scope>NUCLEOTIDE SEQUENCE [LARGE SCALE GENOMIC DNA]</scope>
</reference>
<dbReference type="EMBL" id="CALNXK010000135">
    <property type="protein sequence ID" value="CAH3165936.1"/>
    <property type="molecule type" value="Genomic_DNA"/>
</dbReference>
<feature type="non-terminal residue" evidence="1">
    <location>
        <position position="94"/>
    </location>
</feature>
<organism evidence="1 3">
    <name type="scientific">Porites lobata</name>
    <dbReference type="NCBI Taxonomy" id="104759"/>
    <lineage>
        <taxon>Eukaryota</taxon>
        <taxon>Metazoa</taxon>
        <taxon>Cnidaria</taxon>
        <taxon>Anthozoa</taxon>
        <taxon>Hexacorallia</taxon>
        <taxon>Scleractinia</taxon>
        <taxon>Fungiina</taxon>
        <taxon>Poritidae</taxon>
        <taxon>Porites</taxon>
    </lineage>
</organism>
<protein>
    <submittedName>
        <fullName evidence="1">Uncharacterized protein</fullName>
    </submittedName>
</protein>
<gene>
    <name evidence="1" type="ORF">PLOB_00007510</name>
    <name evidence="2" type="ORF">PLOB_00038162</name>
</gene>
<evidence type="ECO:0000313" key="3">
    <source>
        <dbReference type="Proteomes" id="UP001159405"/>
    </source>
</evidence>
<evidence type="ECO:0000313" key="2">
    <source>
        <dbReference type="EMBL" id="CAH3187697.1"/>
    </source>
</evidence>
<accession>A0ABN8QLQ7</accession>
<dbReference type="EMBL" id="CALNXK010000562">
    <property type="protein sequence ID" value="CAH3187697.1"/>
    <property type="molecule type" value="Genomic_DNA"/>
</dbReference>
<name>A0ABN8QLQ7_9CNID</name>
<dbReference type="Proteomes" id="UP001159405">
    <property type="component" value="Unassembled WGS sequence"/>
</dbReference>
<proteinExistence type="predicted"/>
<evidence type="ECO:0000313" key="1">
    <source>
        <dbReference type="EMBL" id="CAH3165936.1"/>
    </source>
</evidence>
<sequence length="94" mass="10807">LEADAVLLKETTIRSHKVTDKELPATCEPVMLLTKMSSAIQQKFHLPIPEQKLVTNFFDNLHDLMDVIKFPQDLVVDTTLDGEKWTIIFNTHMK</sequence>
<feature type="non-terminal residue" evidence="1">
    <location>
        <position position="1"/>
    </location>
</feature>
<comment type="caution">
    <text evidence="1">The sequence shown here is derived from an EMBL/GenBank/DDBJ whole genome shotgun (WGS) entry which is preliminary data.</text>
</comment>
<keyword evidence="3" id="KW-1185">Reference proteome</keyword>